<evidence type="ECO:0000313" key="4">
    <source>
        <dbReference type="EMBL" id="BDA80021.1"/>
    </source>
</evidence>
<dbReference type="InterPro" id="IPR029058">
    <property type="entry name" value="AB_hydrolase_fold"/>
</dbReference>
<feature type="domain" description="Peptidase S9 prolyl oligopeptidase catalytic" evidence="3">
    <location>
        <begin position="107"/>
        <end position="182"/>
    </location>
</feature>
<dbReference type="PANTHER" id="PTHR43037:SF1">
    <property type="entry name" value="BLL1128 PROTEIN"/>
    <property type="match status" value="1"/>
</dbReference>
<dbReference type="InterPro" id="IPR050955">
    <property type="entry name" value="Plant_Biomass_Hydrol_Est"/>
</dbReference>
<keyword evidence="4" id="KW-0378">Hydrolase</keyword>
<dbReference type="Gene3D" id="3.40.50.1820">
    <property type="entry name" value="alpha/beta hydrolase"/>
    <property type="match status" value="1"/>
</dbReference>
<keyword evidence="5" id="KW-1185">Reference proteome</keyword>
<evidence type="ECO:0000259" key="3">
    <source>
        <dbReference type="Pfam" id="PF00326"/>
    </source>
</evidence>
<name>A0ABN6KJB7_9LEPT</name>
<feature type="transmembrane region" description="Helical" evidence="2">
    <location>
        <begin position="6"/>
        <end position="26"/>
    </location>
</feature>
<keyword evidence="2" id="KW-0812">Transmembrane</keyword>
<dbReference type="SUPFAM" id="SSF53474">
    <property type="entry name" value="alpha/beta-Hydrolases"/>
    <property type="match status" value="1"/>
</dbReference>
<accession>A0ABN6KJB7</accession>
<dbReference type="PANTHER" id="PTHR43037">
    <property type="entry name" value="UNNAMED PRODUCT-RELATED"/>
    <property type="match status" value="1"/>
</dbReference>
<keyword evidence="1" id="KW-0732">Signal</keyword>
<proteinExistence type="predicted"/>
<dbReference type="RefSeq" id="WP_109021052.1">
    <property type="nucleotide sequence ID" value="NZ_AP025028.1"/>
</dbReference>
<organism evidence="4 5">
    <name type="scientific">Leptospira kobayashii</name>
    <dbReference type="NCBI Taxonomy" id="1917830"/>
    <lineage>
        <taxon>Bacteria</taxon>
        <taxon>Pseudomonadati</taxon>
        <taxon>Spirochaetota</taxon>
        <taxon>Spirochaetia</taxon>
        <taxon>Leptospirales</taxon>
        <taxon>Leptospiraceae</taxon>
        <taxon>Leptospira</taxon>
    </lineage>
</organism>
<keyword evidence="2" id="KW-1133">Transmembrane helix</keyword>
<protein>
    <submittedName>
        <fullName evidence="4">Hydrolase</fullName>
    </submittedName>
</protein>
<dbReference type="InterPro" id="IPR001375">
    <property type="entry name" value="Peptidase_S9_cat"/>
</dbReference>
<evidence type="ECO:0000256" key="2">
    <source>
        <dbReference type="SAM" id="Phobius"/>
    </source>
</evidence>
<gene>
    <name evidence="4" type="primary">lpqC_1</name>
    <name evidence="4" type="ORF">LPTSP3_g29510</name>
</gene>
<evidence type="ECO:0000256" key="1">
    <source>
        <dbReference type="ARBA" id="ARBA00022729"/>
    </source>
</evidence>
<dbReference type="Pfam" id="PF00326">
    <property type="entry name" value="Peptidase_S9"/>
    <property type="match status" value="1"/>
</dbReference>
<keyword evidence="2" id="KW-0472">Membrane</keyword>
<reference evidence="4 5" key="1">
    <citation type="submission" date="2021-08" db="EMBL/GenBank/DDBJ databases">
        <title>Complete genome sequence of Leptospira kobayashii strain E30.</title>
        <authorList>
            <person name="Nakao R."/>
            <person name="Nakamura S."/>
            <person name="Masuzawa T."/>
            <person name="Koizumi N."/>
        </authorList>
    </citation>
    <scope>NUCLEOTIDE SEQUENCE [LARGE SCALE GENOMIC DNA]</scope>
    <source>
        <strain evidence="4 5">E30</strain>
    </source>
</reference>
<dbReference type="GO" id="GO:0016787">
    <property type="term" value="F:hydrolase activity"/>
    <property type="evidence" value="ECO:0007669"/>
    <property type="project" value="UniProtKB-KW"/>
</dbReference>
<dbReference type="Proteomes" id="UP000245263">
    <property type="component" value="Chromosome 1"/>
</dbReference>
<evidence type="ECO:0000313" key="5">
    <source>
        <dbReference type="Proteomes" id="UP000245263"/>
    </source>
</evidence>
<dbReference type="EMBL" id="AP025028">
    <property type="protein sequence ID" value="BDA80021.1"/>
    <property type="molecule type" value="Genomic_DNA"/>
</dbReference>
<sequence>MTYPKLLHFILYAFLAVSLCFGCGFIRKQKKLKDSDTSAHELEMNGMVRSFYVHAGNNQKEAESRPANSRPLLIVLHGRLGSGLQVMEQSRFNGLADRESFVVVYPNGYSRSWADGRGKTPADKEKIDDVSFLEEMISYVKDRYNIDSSKVFIVGHSNGGFMVQRMAAEKPHLFKAAVSIAAQLSKEVVKKWTPKSDLSVAFMSGTEDPTVPYYGGYVRDGGEILSVEDSFDRWKTWNGCSGRATITKKDEKPDETSLEIFSYTECKNNTIVRLYKVIGGGHSWPGRKSSIPIIFRGKLTEELDATEEAWNFFKGL</sequence>